<dbReference type="SUPFAM" id="SSF46894">
    <property type="entry name" value="C-terminal effector domain of the bipartite response regulators"/>
    <property type="match status" value="1"/>
</dbReference>
<dbReference type="PROSITE" id="PS50043">
    <property type="entry name" value="HTH_LUXR_2"/>
    <property type="match status" value="1"/>
</dbReference>
<reference evidence="4" key="1">
    <citation type="submission" date="2016-10" db="EMBL/GenBank/DDBJ databases">
        <authorList>
            <person name="Varghese N."/>
            <person name="Submissions S."/>
        </authorList>
    </citation>
    <scope>NUCLEOTIDE SEQUENCE [LARGE SCALE GENOMIC DNA]</scope>
    <source>
        <strain evidence="4">DSM 17616</strain>
    </source>
</reference>
<name>A0A1H6L6W5_9GAMM</name>
<dbReference type="InterPro" id="IPR016032">
    <property type="entry name" value="Sig_transdc_resp-reg_C-effctor"/>
</dbReference>
<evidence type="ECO:0000256" key="1">
    <source>
        <dbReference type="ARBA" id="ARBA00023125"/>
    </source>
</evidence>
<keyword evidence="4" id="KW-1185">Reference proteome</keyword>
<evidence type="ECO:0000313" key="4">
    <source>
        <dbReference type="Proteomes" id="UP000199371"/>
    </source>
</evidence>
<keyword evidence="1 3" id="KW-0238">DNA-binding</keyword>
<proteinExistence type="predicted"/>
<dbReference type="PRINTS" id="PR00038">
    <property type="entry name" value="HTHLUXR"/>
</dbReference>
<evidence type="ECO:0000313" key="3">
    <source>
        <dbReference type="EMBL" id="SEH80960.1"/>
    </source>
</evidence>
<protein>
    <submittedName>
        <fullName evidence="3">DNA-binding response regulator, NarL/FixJ family, contains REC and HTH domains</fullName>
    </submittedName>
</protein>
<dbReference type="Gene3D" id="3.40.50.2300">
    <property type="match status" value="1"/>
</dbReference>
<evidence type="ECO:0000259" key="2">
    <source>
        <dbReference type="PROSITE" id="PS50043"/>
    </source>
</evidence>
<dbReference type="PROSITE" id="PS00622">
    <property type="entry name" value="HTH_LUXR_1"/>
    <property type="match status" value="1"/>
</dbReference>
<dbReference type="EMBL" id="FNXF01000004">
    <property type="protein sequence ID" value="SEH80960.1"/>
    <property type="molecule type" value="Genomic_DNA"/>
</dbReference>
<dbReference type="GO" id="GO:0003677">
    <property type="term" value="F:DNA binding"/>
    <property type="evidence" value="ECO:0007669"/>
    <property type="project" value="UniProtKB-KW"/>
</dbReference>
<feature type="domain" description="HTH luxR-type" evidence="2">
    <location>
        <begin position="144"/>
        <end position="208"/>
    </location>
</feature>
<organism evidence="3 4">
    <name type="scientific">Rheinheimera pacifica</name>
    <dbReference type="NCBI Taxonomy" id="173990"/>
    <lineage>
        <taxon>Bacteria</taxon>
        <taxon>Pseudomonadati</taxon>
        <taxon>Pseudomonadota</taxon>
        <taxon>Gammaproteobacteria</taxon>
        <taxon>Chromatiales</taxon>
        <taxon>Chromatiaceae</taxon>
        <taxon>Rheinheimera</taxon>
    </lineage>
</organism>
<dbReference type="Pfam" id="PF00196">
    <property type="entry name" value="GerE"/>
    <property type="match status" value="1"/>
</dbReference>
<dbReference type="CDD" id="cd06170">
    <property type="entry name" value="LuxR_C_like"/>
    <property type="match status" value="1"/>
</dbReference>
<dbReference type="PANTHER" id="PTHR43214:SF38">
    <property type="entry name" value="NITRATE_NITRITE RESPONSE REGULATOR PROTEIN NARL"/>
    <property type="match status" value="1"/>
</dbReference>
<dbReference type="OrthoDB" id="9814495at2"/>
<sequence>MADVLIISDTNAGLASVFSCLDLLSVSYCQITISGLSSYIQRETEPRWLLLRASGNIVDDGLASIDIKAVTSEQPLMLLVDSDPRVAEVFALDQGFIGVMSLNMTLDQMVKALRVANEGGLWYSRAALEQLVYKQLQKRRTQKLSDSLHNLTKKEKLIAKLSSEGLANVEIAASLHLSPNTVKTHMQSILRKAKVKNRTQLSALFNTE</sequence>
<dbReference type="AlphaFoldDB" id="A0A1H6L6W5"/>
<accession>A0A1H6L6W5</accession>
<dbReference type="SMART" id="SM00421">
    <property type="entry name" value="HTH_LUXR"/>
    <property type="match status" value="1"/>
</dbReference>
<dbReference type="Proteomes" id="UP000199371">
    <property type="component" value="Unassembled WGS sequence"/>
</dbReference>
<dbReference type="STRING" id="173990.SAMN05660691_01600"/>
<gene>
    <name evidence="3" type="ORF">SAMN05660691_01600</name>
</gene>
<dbReference type="GO" id="GO:0006355">
    <property type="term" value="P:regulation of DNA-templated transcription"/>
    <property type="evidence" value="ECO:0007669"/>
    <property type="project" value="InterPro"/>
</dbReference>
<dbReference type="InterPro" id="IPR000792">
    <property type="entry name" value="Tscrpt_reg_LuxR_C"/>
</dbReference>
<dbReference type="RefSeq" id="WP_092792065.1">
    <property type="nucleotide sequence ID" value="NZ_FNXF01000004.1"/>
</dbReference>
<dbReference type="PANTHER" id="PTHR43214">
    <property type="entry name" value="TWO-COMPONENT RESPONSE REGULATOR"/>
    <property type="match status" value="1"/>
</dbReference>
<dbReference type="InterPro" id="IPR039420">
    <property type="entry name" value="WalR-like"/>
</dbReference>